<evidence type="ECO:0000256" key="2">
    <source>
        <dbReference type="SAM" id="Phobius"/>
    </source>
</evidence>
<evidence type="ECO:0000256" key="1">
    <source>
        <dbReference type="SAM" id="MobiDB-lite"/>
    </source>
</evidence>
<evidence type="ECO:0000313" key="3">
    <source>
        <dbReference type="EMBL" id="ROO88386.1"/>
    </source>
</evidence>
<keyword evidence="2" id="KW-0472">Membrane</keyword>
<reference evidence="3 4" key="1">
    <citation type="submission" date="2018-11" db="EMBL/GenBank/DDBJ databases">
        <title>Sequencing the genomes of 1000 actinobacteria strains.</title>
        <authorList>
            <person name="Klenk H.-P."/>
        </authorList>
    </citation>
    <scope>NUCLEOTIDE SEQUENCE [LARGE SCALE GENOMIC DNA]</scope>
    <source>
        <strain evidence="3 4">DSM 44254</strain>
    </source>
</reference>
<dbReference type="AlphaFoldDB" id="A0A3N1D4I6"/>
<organism evidence="3 4">
    <name type="scientific">Actinocorallia herbida</name>
    <dbReference type="NCBI Taxonomy" id="58109"/>
    <lineage>
        <taxon>Bacteria</taxon>
        <taxon>Bacillati</taxon>
        <taxon>Actinomycetota</taxon>
        <taxon>Actinomycetes</taxon>
        <taxon>Streptosporangiales</taxon>
        <taxon>Thermomonosporaceae</taxon>
        <taxon>Actinocorallia</taxon>
    </lineage>
</organism>
<gene>
    <name evidence="3" type="ORF">EDD29_6055</name>
</gene>
<dbReference type="RefSeq" id="WP_123667635.1">
    <property type="nucleotide sequence ID" value="NZ_RJKE01000001.1"/>
</dbReference>
<sequence length="259" mass="26030">MTAPPPSPPSPGPYRLTGALRQTPAGYVFGAVDGMGRAVQVVLLSKGAAGDAAARDRFAAAVRGEKGRLLSYDVANPGPWAVGEGDLSGLLDSVALRERGGGPPLAHHWVGAEEPAYPVTESGATPRGSGGPYLVFPRYTASGAKGGAGGAGGGTPRRDTLLFGGTPGPGGNTGPWGTILAAVAVIIMLLLILGAVIWLWRSQPEELPPEPVETITTPTPSPGQTGSPRPTPSPTGTNSPTPGEDGSPGQGDPTDDNPL</sequence>
<proteinExistence type="predicted"/>
<keyword evidence="4" id="KW-1185">Reference proteome</keyword>
<dbReference type="Proteomes" id="UP000272400">
    <property type="component" value="Unassembled WGS sequence"/>
</dbReference>
<dbReference type="EMBL" id="RJKE01000001">
    <property type="protein sequence ID" value="ROO88386.1"/>
    <property type="molecule type" value="Genomic_DNA"/>
</dbReference>
<comment type="caution">
    <text evidence="3">The sequence shown here is derived from an EMBL/GenBank/DDBJ whole genome shotgun (WGS) entry which is preliminary data.</text>
</comment>
<keyword evidence="2" id="KW-1133">Transmembrane helix</keyword>
<feature type="region of interest" description="Disordered" evidence="1">
    <location>
        <begin position="208"/>
        <end position="259"/>
    </location>
</feature>
<keyword evidence="2" id="KW-0812">Transmembrane</keyword>
<feature type="compositionally biased region" description="Low complexity" evidence="1">
    <location>
        <begin position="212"/>
        <end position="243"/>
    </location>
</feature>
<protein>
    <submittedName>
        <fullName evidence="3">Uncharacterized protein</fullName>
    </submittedName>
</protein>
<name>A0A3N1D4I6_9ACTN</name>
<accession>A0A3N1D4I6</accession>
<evidence type="ECO:0000313" key="4">
    <source>
        <dbReference type="Proteomes" id="UP000272400"/>
    </source>
</evidence>
<feature type="transmembrane region" description="Helical" evidence="2">
    <location>
        <begin position="176"/>
        <end position="200"/>
    </location>
</feature>